<dbReference type="InterPro" id="IPR011701">
    <property type="entry name" value="MFS"/>
</dbReference>
<evidence type="ECO:0000313" key="3">
    <source>
        <dbReference type="EMBL" id="KAK3696982.1"/>
    </source>
</evidence>
<organism evidence="3 4">
    <name type="scientific">Elysia crispata</name>
    <name type="common">lettuce slug</name>
    <dbReference type="NCBI Taxonomy" id="231223"/>
    <lineage>
        <taxon>Eukaryota</taxon>
        <taxon>Metazoa</taxon>
        <taxon>Spiralia</taxon>
        <taxon>Lophotrochozoa</taxon>
        <taxon>Mollusca</taxon>
        <taxon>Gastropoda</taxon>
        <taxon>Heterobranchia</taxon>
        <taxon>Euthyneura</taxon>
        <taxon>Panpulmonata</taxon>
        <taxon>Sacoglossa</taxon>
        <taxon>Placobranchoidea</taxon>
        <taxon>Plakobranchidae</taxon>
        <taxon>Elysia</taxon>
    </lineage>
</organism>
<feature type="region of interest" description="Disordered" evidence="1">
    <location>
        <begin position="765"/>
        <end position="791"/>
    </location>
</feature>
<feature type="region of interest" description="Disordered" evidence="1">
    <location>
        <begin position="100"/>
        <end position="169"/>
    </location>
</feature>
<dbReference type="PANTHER" id="PTHR11360">
    <property type="entry name" value="MONOCARBOXYLATE TRANSPORTER"/>
    <property type="match status" value="1"/>
</dbReference>
<keyword evidence="4" id="KW-1185">Reference proteome</keyword>
<feature type="compositionally biased region" description="Gly residues" evidence="1">
    <location>
        <begin position="772"/>
        <end position="781"/>
    </location>
</feature>
<proteinExistence type="predicted"/>
<feature type="compositionally biased region" description="Low complexity" evidence="1">
    <location>
        <begin position="100"/>
        <end position="125"/>
    </location>
</feature>
<feature type="transmembrane region" description="Helical" evidence="2">
    <location>
        <begin position="270"/>
        <end position="290"/>
    </location>
</feature>
<evidence type="ECO:0000256" key="1">
    <source>
        <dbReference type="SAM" id="MobiDB-lite"/>
    </source>
</evidence>
<keyword evidence="2" id="KW-0472">Membrane</keyword>
<sequence length="893" mass="94629">MDYGTKDHRGSTSHAVEESLILDQDNLASHNAKPSEGARRKRLCGVIPAGTTKVPSHNECKTFEAALCAQYGDVPLQKAVMPSPTLTSTNTVIGISCSSSAPTVSPTTTIGSNASPSSKLASLSAQPESGCGNLGTGGRVSPMAASGGAVEGAGGPASVPSSDSPSTGSQMRREMIAMQVAQDVKPVARVDFGNFYPDGGWGWVILAAATLVHFLTGGIHLAYGSLFLRIQENFGTSDTTTAWLGSLGMAVTLFFSPLVTIVCRRKSPRLLGVIGGLVCALGCLFLAFSTQPAQLYISYCLVTSAGSGLTLATANIMVGRYFRRRRELAEMVLVAGSGLGAAGMAALLSELFKCIKWMHGLQAVSGLLVTTIVAAALYRSANMYHPRRKVILHLKSQKKTRRERQAEKPPYLDFSALKMRSLRAVIVISAVVGLGIHVPFILLVQRAISHHENSSGSFLLSVYLGLGFVLGCLGQGYIIIRNSNDCHISRRHLCQASAILCGLLTLLHILANDENSHALYAWAYGFSCGSYYYSLKTYVFELVKAKLMERSWSYLCAVKALFVLFGAPTACYLNTTHKSVAIGDIFAGSVMLLGGLLFYAMPWFERHPSNSATLSKHSSRAQYTTNMAEAAALLEIDFSEIDPGCGSAKHGRGGHLHHHHHHQHHHHHLCIHEPHHNCNGCASFVSNGSAGSCGRGNSNGNSSSNSSGTGSAGGAVGGACCNKPGCVIPESGGVRVQLQCFKESDKQLQQQQQVHPKQQVILTKISEEKDGSSGGSCGRSGTGEVEVSGGVSTPVDVSCNKRVCLSGSHIELSVTKADLSDTVPGNMVGTCSSSPSCFRRKDKPGKGGGAAGKKGSKNEVRIELFDPPSQEKESTATVSYDSDLYINLCEAQV</sequence>
<dbReference type="SUPFAM" id="SSF103473">
    <property type="entry name" value="MFS general substrate transporter"/>
    <property type="match status" value="1"/>
</dbReference>
<name>A0AAE0XMX2_9GAST</name>
<feature type="compositionally biased region" description="Low complexity" evidence="1">
    <location>
        <begin position="156"/>
        <end position="169"/>
    </location>
</feature>
<dbReference type="Proteomes" id="UP001283361">
    <property type="component" value="Unassembled WGS sequence"/>
</dbReference>
<evidence type="ECO:0000313" key="4">
    <source>
        <dbReference type="Proteomes" id="UP001283361"/>
    </source>
</evidence>
<keyword evidence="2" id="KW-0812">Transmembrane</keyword>
<dbReference type="AlphaFoldDB" id="A0AAE0XMX2"/>
<feature type="transmembrane region" description="Helical" evidence="2">
    <location>
        <begin position="554"/>
        <end position="575"/>
    </location>
</feature>
<comment type="caution">
    <text evidence="3">The sequence shown here is derived from an EMBL/GenBank/DDBJ whole genome shotgun (WGS) entry which is preliminary data.</text>
</comment>
<feature type="transmembrane region" description="Helical" evidence="2">
    <location>
        <begin position="492"/>
        <end position="511"/>
    </location>
</feature>
<dbReference type="Pfam" id="PF07690">
    <property type="entry name" value="MFS_1"/>
    <property type="match status" value="1"/>
</dbReference>
<keyword evidence="2" id="KW-1133">Transmembrane helix</keyword>
<feature type="transmembrane region" description="Helical" evidence="2">
    <location>
        <begin position="581"/>
        <end position="601"/>
    </location>
</feature>
<feature type="transmembrane region" description="Helical" evidence="2">
    <location>
        <begin position="424"/>
        <end position="448"/>
    </location>
</feature>
<feature type="transmembrane region" description="Helical" evidence="2">
    <location>
        <begin position="243"/>
        <end position="263"/>
    </location>
</feature>
<feature type="transmembrane region" description="Helical" evidence="2">
    <location>
        <begin position="296"/>
        <end position="316"/>
    </location>
</feature>
<feature type="transmembrane region" description="Helical" evidence="2">
    <location>
        <begin position="460"/>
        <end position="480"/>
    </location>
</feature>
<feature type="region of interest" description="Disordered" evidence="1">
    <location>
        <begin position="838"/>
        <end position="877"/>
    </location>
</feature>
<feature type="transmembrane region" description="Helical" evidence="2">
    <location>
        <begin position="201"/>
        <end position="223"/>
    </location>
</feature>
<dbReference type="GO" id="GO:0022857">
    <property type="term" value="F:transmembrane transporter activity"/>
    <property type="evidence" value="ECO:0007669"/>
    <property type="project" value="InterPro"/>
</dbReference>
<dbReference type="EMBL" id="JAWDGP010008026">
    <property type="protein sequence ID" value="KAK3696982.1"/>
    <property type="molecule type" value="Genomic_DNA"/>
</dbReference>
<dbReference type="Gene3D" id="1.20.1250.20">
    <property type="entry name" value="MFS general substrate transporter like domains"/>
    <property type="match status" value="1"/>
</dbReference>
<protein>
    <submittedName>
        <fullName evidence="3">Uncharacterized protein</fullName>
    </submittedName>
</protein>
<dbReference type="PANTHER" id="PTHR11360:SF251">
    <property type="entry name" value="MAJOR FACILITATOR SUPERFAMILY (MFS) PROFILE DOMAIN-CONTAINING PROTEIN"/>
    <property type="match status" value="1"/>
</dbReference>
<dbReference type="InterPro" id="IPR036259">
    <property type="entry name" value="MFS_trans_sf"/>
</dbReference>
<feature type="transmembrane region" description="Helical" evidence="2">
    <location>
        <begin position="328"/>
        <end position="348"/>
    </location>
</feature>
<reference evidence="3" key="1">
    <citation type="journal article" date="2023" name="G3 (Bethesda)">
        <title>A reference genome for the long-term kleptoplast-retaining sea slug Elysia crispata morphotype clarki.</title>
        <authorList>
            <person name="Eastman K.E."/>
            <person name="Pendleton A.L."/>
            <person name="Shaikh M.A."/>
            <person name="Suttiyut T."/>
            <person name="Ogas R."/>
            <person name="Tomko P."/>
            <person name="Gavelis G."/>
            <person name="Widhalm J.R."/>
            <person name="Wisecaver J.H."/>
        </authorList>
    </citation>
    <scope>NUCLEOTIDE SEQUENCE</scope>
    <source>
        <strain evidence="3">ECLA1</strain>
    </source>
</reference>
<gene>
    <name evidence="3" type="ORF">RRG08_023172</name>
</gene>
<feature type="compositionally biased region" description="Low complexity" evidence="1">
    <location>
        <begin position="782"/>
        <end position="791"/>
    </location>
</feature>
<feature type="transmembrane region" description="Helical" evidence="2">
    <location>
        <begin position="360"/>
        <end position="378"/>
    </location>
</feature>
<evidence type="ECO:0000256" key="2">
    <source>
        <dbReference type="SAM" id="Phobius"/>
    </source>
</evidence>
<accession>A0AAE0XMX2</accession>
<feature type="compositionally biased region" description="Basic and acidic residues" evidence="1">
    <location>
        <begin position="856"/>
        <end position="874"/>
    </location>
</feature>
<dbReference type="InterPro" id="IPR050327">
    <property type="entry name" value="Proton-linked_MCT"/>
</dbReference>